<feature type="region of interest" description="Disordered" evidence="1">
    <location>
        <begin position="23"/>
        <end position="73"/>
    </location>
</feature>
<gene>
    <name evidence="3" type="ORF">VaNZ11_005488</name>
</gene>
<keyword evidence="2" id="KW-0732">Signal</keyword>
<feature type="compositionally biased region" description="Basic and acidic residues" evidence="1">
    <location>
        <begin position="285"/>
        <end position="295"/>
    </location>
</feature>
<feature type="signal peptide" evidence="2">
    <location>
        <begin position="1"/>
        <end position="17"/>
    </location>
</feature>
<feature type="non-terminal residue" evidence="3">
    <location>
        <position position="319"/>
    </location>
</feature>
<feature type="region of interest" description="Disordered" evidence="1">
    <location>
        <begin position="117"/>
        <end position="319"/>
    </location>
</feature>
<feature type="compositionally biased region" description="Low complexity" evidence="1">
    <location>
        <begin position="60"/>
        <end position="73"/>
    </location>
</feature>
<evidence type="ECO:0000256" key="1">
    <source>
        <dbReference type="SAM" id="MobiDB-lite"/>
    </source>
</evidence>
<protein>
    <submittedName>
        <fullName evidence="3">Uncharacterized protein</fullName>
    </submittedName>
</protein>
<sequence>RWLSRAMTSALAAKAHALLEHVEAEEGSDGGGDGQLGEALHVGRTGPNRPAPRERGAGGTTIPTTTNNNNNTFCKLGNNGTAALSLPAGSPAEDPLEVYDGHLTSRHHYPGLRASMEAGSDLPLRGSQSGGAPQRADSAEAAPGETQPVQRPLQTETETDVPSPAAAAAAAMEMHKGEGAKGFGRSLSGNGKRKFSPRLGFKDRKDDEDDGDDDDGNGDGDGDGDNGGSSQKKDGNHRHNHDKGGDDYDDGGDDGWGARGDSVGAPLPIGRRAVRIQSGPAPGRRRGDVEGRVLRFADTTPGGSPRRRVGSPPQRRSSA</sequence>
<accession>A0ABQ5S004</accession>
<feature type="non-terminal residue" evidence="3">
    <location>
        <position position="1"/>
    </location>
</feature>
<evidence type="ECO:0000313" key="3">
    <source>
        <dbReference type="EMBL" id="GLI62749.1"/>
    </source>
</evidence>
<dbReference type="Proteomes" id="UP001165090">
    <property type="component" value="Unassembled WGS sequence"/>
</dbReference>
<dbReference type="EMBL" id="BSDZ01000013">
    <property type="protein sequence ID" value="GLI62749.1"/>
    <property type="molecule type" value="Genomic_DNA"/>
</dbReference>
<feature type="compositionally biased region" description="Acidic residues" evidence="1">
    <location>
        <begin position="206"/>
        <end position="224"/>
    </location>
</feature>
<feature type="chain" id="PRO_5047322156" evidence="2">
    <location>
        <begin position="18"/>
        <end position="319"/>
    </location>
</feature>
<evidence type="ECO:0000256" key="2">
    <source>
        <dbReference type="SAM" id="SignalP"/>
    </source>
</evidence>
<keyword evidence="4" id="KW-1185">Reference proteome</keyword>
<feature type="compositionally biased region" description="Polar residues" evidence="1">
    <location>
        <begin position="147"/>
        <end position="156"/>
    </location>
</feature>
<comment type="caution">
    <text evidence="3">The sequence shown here is derived from an EMBL/GenBank/DDBJ whole genome shotgun (WGS) entry which is preliminary data.</text>
</comment>
<organism evidence="3 4">
    <name type="scientific">Volvox africanus</name>
    <dbReference type="NCBI Taxonomy" id="51714"/>
    <lineage>
        <taxon>Eukaryota</taxon>
        <taxon>Viridiplantae</taxon>
        <taxon>Chlorophyta</taxon>
        <taxon>core chlorophytes</taxon>
        <taxon>Chlorophyceae</taxon>
        <taxon>CS clade</taxon>
        <taxon>Chlamydomonadales</taxon>
        <taxon>Volvocaceae</taxon>
        <taxon>Volvox</taxon>
    </lineage>
</organism>
<proteinExistence type="predicted"/>
<reference evidence="3 4" key="1">
    <citation type="journal article" date="2023" name="IScience">
        <title>Expanded male sex-determining region conserved during the evolution of homothallism in the green alga Volvox.</title>
        <authorList>
            <person name="Yamamoto K."/>
            <person name="Matsuzaki R."/>
            <person name="Mahakham W."/>
            <person name="Heman W."/>
            <person name="Sekimoto H."/>
            <person name="Kawachi M."/>
            <person name="Minakuchi Y."/>
            <person name="Toyoda A."/>
            <person name="Nozaki H."/>
        </authorList>
    </citation>
    <scope>NUCLEOTIDE SEQUENCE [LARGE SCALE GENOMIC DNA]</scope>
    <source>
        <strain evidence="3 4">NIES-4468</strain>
    </source>
</reference>
<evidence type="ECO:0000313" key="4">
    <source>
        <dbReference type="Proteomes" id="UP001165090"/>
    </source>
</evidence>
<name>A0ABQ5S004_9CHLO</name>